<proteinExistence type="inferred from homology"/>
<evidence type="ECO:0000256" key="4">
    <source>
        <dbReference type="HAMAP-Rule" id="MF_01401"/>
    </source>
</evidence>
<dbReference type="EC" id="1.8.4.11" evidence="4"/>
<dbReference type="InterPro" id="IPR050162">
    <property type="entry name" value="MsrA_MetSO_reductase"/>
</dbReference>
<dbReference type="NCBIfam" id="TIGR00401">
    <property type="entry name" value="msrA"/>
    <property type="match status" value="1"/>
</dbReference>
<dbReference type="PANTHER" id="PTHR42799">
    <property type="entry name" value="MITOCHONDRIAL PEPTIDE METHIONINE SULFOXIDE REDUCTASE"/>
    <property type="match status" value="1"/>
</dbReference>
<sequence length="192" mass="21207">MAGLKQRETTIYLAAGCFWGAEQLFRGMPGVTGTCVGYANGNGVAGVDEATYESVCANETGFHETCRVSFDPARTSLDALLYAYFRVIDPTLVDRQGNDRGSQYQAGVFWPADDEATRGEVLRVGTIERTRTEAKHGANSFRVRLEALRDFYPAEECHQDYLVKNPGGYCHISPAAMRELQAAPLDPEYYEA</sequence>
<dbReference type="GO" id="GO:0034599">
    <property type="term" value="P:cellular response to oxidative stress"/>
    <property type="evidence" value="ECO:0007669"/>
    <property type="project" value="TreeGrafter"/>
</dbReference>
<dbReference type="PANTHER" id="PTHR42799:SF2">
    <property type="entry name" value="MITOCHONDRIAL PEPTIDE METHIONINE SULFOXIDE REDUCTASE"/>
    <property type="match status" value="1"/>
</dbReference>
<dbReference type="RefSeq" id="WP_194369535.1">
    <property type="nucleotide sequence ID" value="NZ_CP063767.1"/>
</dbReference>
<accession>A0A7S7M6R3</accession>
<comment type="similarity">
    <text evidence="4">Belongs to the MsrA Met sulfoxide reductase family.</text>
</comment>
<protein>
    <recommendedName>
        <fullName evidence="4">Peptide methionine sulfoxide reductase MsrA</fullName>
        <shortName evidence="4">Protein-methionine-S-oxide reductase</shortName>
        <ecNumber evidence="4">1.8.4.11</ecNumber>
    </recommendedName>
    <alternativeName>
        <fullName evidence="4">Peptide-methionine (S)-S-oxide reductase</fullName>
        <shortName evidence="4">Peptide Met(O) reductase</shortName>
    </alternativeName>
</protein>
<keyword evidence="1 4" id="KW-0560">Oxidoreductase</keyword>
<dbReference type="InterPro" id="IPR036509">
    <property type="entry name" value="Met_Sox_Rdtase_MsrA_sf"/>
</dbReference>
<dbReference type="HAMAP" id="MF_01401">
    <property type="entry name" value="MsrA"/>
    <property type="match status" value="1"/>
</dbReference>
<comment type="function">
    <text evidence="4">Has an important function as a repair enzyme for proteins that have been inactivated by oxidation. Catalyzes the reversible oxidation-reduction of methionine sulfoxide in proteins to methionine.</text>
</comment>
<dbReference type="Pfam" id="PF01625">
    <property type="entry name" value="PMSR"/>
    <property type="match status" value="1"/>
</dbReference>
<dbReference type="KEGG" id="tio:INP52_04845"/>
<dbReference type="AlphaFoldDB" id="A0A7S7M6R3"/>
<dbReference type="GO" id="GO:0008113">
    <property type="term" value="F:peptide-methionine (S)-S-oxide reductase activity"/>
    <property type="evidence" value="ECO:0007669"/>
    <property type="project" value="UniProtKB-UniRule"/>
</dbReference>
<evidence type="ECO:0000259" key="5">
    <source>
        <dbReference type="Pfam" id="PF01625"/>
    </source>
</evidence>
<feature type="domain" description="Peptide methionine sulphoxide reductase MsrA" evidence="5">
    <location>
        <begin position="10"/>
        <end position="171"/>
    </location>
</feature>
<dbReference type="GO" id="GO:0005737">
    <property type="term" value="C:cytoplasm"/>
    <property type="evidence" value="ECO:0007669"/>
    <property type="project" value="TreeGrafter"/>
</dbReference>
<dbReference type="SUPFAM" id="SSF55068">
    <property type="entry name" value="Peptide methionine sulfoxide reductase"/>
    <property type="match status" value="1"/>
</dbReference>
<keyword evidence="7" id="KW-1185">Reference proteome</keyword>
<evidence type="ECO:0000313" key="6">
    <source>
        <dbReference type="EMBL" id="QOY59784.1"/>
    </source>
</evidence>
<reference evidence="6 7" key="1">
    <citation type="submission" date="2020-10" db="EMBL/GenBank/DDBJ databases">
        <title>Olsenella immobilis sp.nov., isolated from the mud in a fermentation cellar used for the production of Chinese strong-flavoured liquor.</title>
        <authorList>
            <person name="Lu L."/>
        </authorList>
    </citation>
    <scope>NUCLEOTIDE SEQUENCE [LARGE SCALE GENOMIC DNA]</scope>
    <source>
        <strain evidence="6 7">LZLJ-2</strain>
    </source>
</reference>
<organism evidence="6 7">
    <name type="scientific">Thermophilibacter immobilis</name>
    <dbReference type="NCBI Taxonomy" id="2779519"/>
    <lineage>
        <taxon>Bacteria</taxon>
        <taxon>Bacillati</taxon>
        <taxon>Actinomycetota</taxon>
        <taxon>Coriobacteriia</taxon>
        <taxon>Coriobacteriales</taxon>
        <taxon>Atopobiaceae</taxon>
        <taxon>Thermophilibacter</taxon>
    </lineage>
</organism>
<gene>
    <name evidence="4 6" type="primary">msrA</name>
    <name evidence="6" type="ORF">INP52_04845</name>
</gene>
<dbReference type="Proteomes" id="UP000593735">
    <property type="component" value="Chromosome"/>
</dbReference>
<comment type="catalytic activity">
    <reaction evidence="2 4">
        <text>L-methionyl-[protein] + [thioredoxin]-disulfide + H2O = L-methionyl-(S)-S-oxide-[protein] + [thioredoxin]-dithiol</text>
        <dbReference type="Rhea" id="RHEA:14217"/>
        <dbReference type="Rhea" id="RHEA-COMP:10698"/>
        <dbReference type="Rhea" id="RHEA-COMP:10700"/>
        <dbReference type="Rhea" id="RHEA-COMP:12313"/>
        <dbReference type="Rhea" id="RHEA-COMP:12315"/>
        <dbReference type="ChEBI" id="CHEBI:15377"/>
        <dbReference type="ChEBI" id="CHEBI:16044"/>
        <dbReference type="ChEBI" id="CHEBI:29950"/>
        <dbReference type="ChEBI" id="CHEBI:44120"/>
        <dbReference type="ChEBI" id="CHEBI:50058"/>
        <dbReference type="EC" id="1.8.4.11"/>
    </reaction>
</comment>
<dbReference type="EMBL" id="CP063767">
    <property type="protein sequence ID" value="QOY59784.1"/>
    <property type="molecule type" value="Genomic_DNA"/>
</dbReference>
<evidence type="ECO:0000256" key="3">
    <source>
        <dbReference type="ARBA" id="ARBA00048782"/>
    </source>
</evidence>
<dbReference type="Gene3D" id="3.30.1060.10">
    <property type="entry name" value="Peptide methionine sulphoxide reductase MsrA"/>
    <property type="match status" value="1"/>
</dbReference>
<evidence type="ECO:0000256" key="1">
    <source>
        <dbReference type="ARBA" id="ARBA00023002"/>
    </source>
</evidence>
<feature type="active site" evidence="4">
    <location>
        <position position="17"/>
    </location>
</feature>
<comment type="catalytic activity">
    <reaction evidence="3 4">
        <text>[thioredoxin]-disulfide + L-methionine + H2O = L-methionine (S)-S-oxide + [thioredoxin]-dithiol</text>
        <dbReference type="Rhea" id="RHEA:19993"/>
        <dbReference type="Rhea" id="RHEA-COMP:10698"/>
        <dbReference type="Rhea" id="RHEA-COMP:10700"/>
        <dbReference type="ChEBI" id="CHEBI:15377"/>
        <dbReference type="ChEBI" id="CHEBI:29950"/>
        <dbReference type="ChEBI" id="CHEBI:50058"/>
        <dbReference type="ChEBI" id="CHEBI:57844"/>
        <dbReference type="ChEBI" id="CHEBI:58772"/>
        <dbReference type="EC" id="1.8.4.11"/>
    </reaction>
</comment>
<evidence type="ECO:0000256" key="2">
    <source>
        <dbReference type="ARBA" id="ARBA00047806"/>
    </source>
</evidence>
<name>A0A7S7M6R3_9ACTN</name>
<dbReference type="InterPro" id="IPR002569">
    <property type="entry name" value="Met_Sox_Rdtase_MsrA_dom"/>
</dbReference>
<evidence type="ECO:0000313" key="7">
    <source>
        <dbReference type="Proteomes" id="UP000593735"/>
    </source>
</evidence>